<evidence type="ECO:0000313" key="4">
    <source>
        <dbReference type="Proteomes" id="UP000245956"/>
    </source>
</evidence>
<evidence type="ECO:0000256" key="1">
    <source>
        <dbReference type="SAM" id="MobiDB-lite"/>
    </source>
</evidence>
<reference evidence="3" key="1">
    <citation type="submission" date="2015-05" db="EMBL/GenBank/DDBJ databases">
        <authorList>
            <person name="Wang D.B."/>
            <person name="Wang M."/>
        </authorList>
    </citation>
    <scope>NUCLEOTIDE SEQUENCE</scope>
    <source>
        <strain evidence="3">36-1</strain>
    </source>
</reference>
<reference evidence="3 4" key="2">
    <citation type="journal article" date="2016" name="Front. Microbiol.">
        <title>Genome and transcriptome sequences reveal the specific parasitism of the nematophagous Purpureocillium lilacinum 36-1.</title>
        <authorList>
            <person name="Xie J."/>
            <person name="Li S."/>
            <person name="Mo C."/>
            <person name="Xiao X."/>
            <person name="Peng D."/>
            <person name="Wang G."/>
            <person name="Xiao Y."/>
        </authorList>
    </citation>
    <scope>NUCLEOTIDE SEQUENCE [LARGE SCALE GENOMIC DNA]</scope>
    <source>
        <strain evidence="3 4">36-1</strain>
    </source>
</reference>
<feature type="compositionally biased region" description="Polar residues" evidence="1">
    <location>
        <begin position="296"/>
        <end position="305"/>
    </location>
</feature>
<feature type="region of interest" description="Disordered" evidence="1">
    <location>
        <begin position="256"/>
        <end position="327"/>
    </location>
</feature>
<organism evidence="3 4">
    <name type="scientific">Purpureocillium lilacinum</name>
    <name type="common">Paecilomyces lilacinus</name>
    <dbReference type="NCBI Taxonomy" id="33203"/>
    <lineage>
        <taxon>Eukaryota</taxon>
        <taxon>Fungi</taxon>
        <taxon>Dikarya</taxon>
        <taxon>Ascomycota</taxon>
        <taxon>Pezizomycotina</taxon>
        <taxon>Sordariomycetes</taxon>
        <taxon>Hypocreomycetidae</taxon>
        <taxon>Hypocreales</taxon>
        <taxon>Ophiocordycipitaceae</taxon>
        <taxon>Purpureocillium</taxon>
    </lineage>
</organism>
<feature type="region of interest" description="Disordered" evidence="1">
    <location>
        <begin position="37"/>
        <end position="74"/>
    </location>
</feature>
<reference evidence="2" key="3">
    <citation type="submission" date="2023-11" db="EMBL/GenBank/DDBJ databases">
        <authorList>
            <person name="Beijen E."/>
            <person name="Ohm R.A."/>
        </authorList>
    </citation>
    <scope>NUCLEOTIDE SEQUENCE</scope>
    <source>
        <strain evidence="2">CBS 150709</strain>
    </source>
</reference>
<comment type="caution">
    <text evidence="3">The sequence shown here is derived from an EMBL/GenBank/DDBJ whole genome shotgun (WGS) entry which is preliminary data.</text>
</comment>
<dbReference type="Proteomes" id="UP000245956">
    <property type="component" value="Unassembled WGS sequence"/>
</dbReference>
<sequence>MPAANLYPPRPLAQHQLPPARCEMLRAKVRLHVPAAMSRPPAQHDASQKPSTHDLAPRGVAARRRQAVSQPPLTTLLKSKLGATHPHVKCYAELDAPAAGRSWRLWAFGFVPKREKPRSVEPWRRLPRPWLRWSGDAREDGPRCMRATQRPTRRRTGTCVAPSVGDKREHVQPHASTRTCLGLLQPSRNFPLCDSPHLPQTPSWLQQSSTQAPQHRGAITQQSTINCTQANRSNPNPSICACAVRQPGLGKVASARINGRELKTKQGSRAGLEGRPESGATDDFEPPASVWPPSGTRLNRSETSTIPPPRLPQTPRFEIASPQPHRT</sequence>
<dbReference type="EMBL" id="JAWRVI010000016">
    <property type="protein sequence ID" value="KAK4090311.1"/>
    <property type="molecule type" value="Genomic_DNA"/>
</dbReference>
<evidence type="ECO:0000313" key="2">
    <source>
        <dbReference type="EMBL" id="KAK4090311.1"/>
    </source>
</evidence>
<evidence type="ECO:0000313" key="5">
    <source>
        <dbReference type="Proteomes" id="UP001287286"/>
    </source>
</evidence>
<keyword evidence="5" id="KW-1185">Reference proteome</keyword>
<reference evidence="2 5" key="4">
    <citation type="journal article" date="2024" name="Microbiol. Resour. Announc.">
        <title>Genome annotations for the ascomycete fungi Trichoderma harzianum, Trichoderma aggressivum, and Purpureocillium lilacinum.</title>
        <authorList>
            <person name="Beijen E.P.W."/>
            <person name="Ohm R.A."/>
        </authorList>
    </citation>
    <scope>NUCLEOTIDE SEQUENCE [LARGE SCALE GENOMIC DNA]</scope>
    <source>
        <strain evidence="2 5">CBS 150709</strain>
    </source>
</reference>
<protein>
    <submittedName>
        <fullName evidence="3">Uncharacterized protein</fullName>
    </submittedName>
</protein>
<dbReference type="EMBL" id="LCWV01000043">
    <property type="protein sequence ID" value="PWI64865.1"/>
    <property type="molecule type" value="Genomic_DNA"/>
</dbReference>
<dbReference type="Proteomes" id="UP001287286">
    <property type="component" value="Unassembled WGS sequence"/>
</dbReference>
<gene>
    <name evidence="3" type="ORF">PCL_08498</name>
    <name evidence="2" type="ORF">Purlil1_5482</name>
</gene>
<evidence type="ECO:0000313" key="3">
    <source>
        <dbReference type="EMBL" id="PWI64865.1"/>
    </source>
</evidence>
<feature type="region of interest" description="Disordered" evidence="1">
    <location>
        <begin position="137"/>
        <end position="173"/>
    </location>
</feature>
<proteinExistence type="predicted"/>
<dbReference type="AlphaFoldDB" id="A0A2U3DRL1"/>
<accession>A0A2U3DRL1</accession>
<name>A0A2U3DRL1_PURLI</name>